<feature type="signal peptide" evidence="5">
    <location>
        <begin position="1"/>
        <end position="21"/>
    </location>
</feature>
<organism evidence="6 7">
    <name type="scientific">Podospora australis</name>
    <dbReference type="NCBI Taxonomy" id="1536484"/>
    <lineage>
        <taxon>Eukaryota</taxon>
        <taxon>Fungi</taxon>
        <taxon>Dikarya</taxon>
        <taxon>Ascomycota</taxon>
        <taxon>Pezizomycotina</taxon>
        <taxon>Sordariomycetes</taxon>
        <taxon>Sordariomycetidae</taxon>
        <taxon>Sordariales</taxon>
        <taxon>Podosporaceae</taxon>
        <taxon>Podospora</taxon>
    </lineage>
</organism>
<feature type="compositionally biased region" description="Low complexity" evidence="3">
    <location>
        <begin position="835"/>
        <end position="852"/>
    </location>
</feature>
<feature type="region of interest" description="Disordered" evidence="3">
    <location>
        <begin position="703"/>
        <end position="750"/>
    </location>
</feature>
<dbReference type="EMBL" id="MU864377">
    <property type="protein sequence ID" value="KAK4189318.1"/>
    <property type="molecule type" value="Genomic_DNA"/>
</dbReference>
<dbReference type="InterPro" id="IPR015915">
    <property type="entry name" value="Kelch-typ_b-propeller"/>
</dbReference>
<name>A0AAN6WVT0_9PEZI</name>
<dbReference type="Gene3D" id="2.120.10.80">
    <property type="entry name" value="Kelch-type beta propeller"/>
    <property type="match status" value="1"/>
</dbReference>
<evidence type="ECO:0000256" key="1">
    <source>
        <dbReference type="ARBA" id="ARBA00022441"/>
    </source>
</evidence>
<dbReference type="AlphaFoldDB" id="A0AAN6WVT0"/>
<dbReference type="InterPro" id="IPR011043">
    <property type="entry name" value="Gal_Oxase/kelch_b-propeller"/>
</dbReference>
<evidence type="ECO:0008006" key="8">
    <source>
        <dbReference type="Google" id="ProtNLM"/>
    </source>
</evidence>
<dbReference type="PANTHER" id="PTHR46228:SF2">
    <property type="entry name" value="KELCH REPEAT PROTEIN (AFU_ORTHOLOGUE AFUA_4G14350)"/>
    <property type="match status" value="1"/>
</dbReference>
<dbReference type="PANTHER" id="PTHR46228">
    <property type="entry name" value="KELCH DOMAIN-CONTAINING PROTEIN"/>
    <property type="match status" value="1"/>
</dbReference>
<proteinExistence type="predicted"/>
<evidence type="ECO:0000313" key="6">
    <source>
        <dbReference type="EMBL" id="KAK4189318.1"/>
    </source>
</evidence>
<feature type="compositionally biased region" description="Low complexity" evidence="3">
    <location>
        <begin position="736"/>
        <end position="750"/>
    </location>
</feature>
<evidence type="ECO:0000256" key="3">
    <source>
        <dbReference type="SAM" id="MobiDB-lite"/>
    </source>
</evidence>
<reference evidence="6" key="1">
    <citation type="journal article" date="2023" name="Mol. Phylogenet. Evol.">
        <title>Genome-scale phylogeny and comparative genomics of the fungal order Sordariales.</title>
        <authorList>
            <person name="Hensen N."/>
            <person name="Bonometti L."/>
            <person name="Westerberg I."/>
            <person name="Brannstrom I.O."/>
            <person name="Guillou S."/>
            <person name="Cros-Aarteil S."/>
            <person name="Calhoun S."/>
            <person name="Haridas S."/>
            <person name="Kuo A."/>
            <person name="Mondo S."/>
            <person name="Pangilinan J."/>
            <person name="Riley R."/>
            <person name="LaButti K."/>
            <person name="Andreopoulos B."/>
            <person name="Lipzen A."/>
            <person name="Chen C."/>
            <person name="Yan M."/>
            <person name="Daum C."/>
            <person name="Ng V."/>
            <person name="Clum A."/>
            <person name="Steindorff A."/>
            <person name="Ohm R.A."/>
            <person name="Martin F."/>
            <person name="Silar P."/>
            <person name="Natvig D.O."/>
            <person name="Lalanne C."/>
            <person name="Gautier V."/>
            <person name="Ament-Velasquez S.L."/>
            <person name="Kruys A."/>
            <person name="Hutchinson M.I."/>
            <person name="Powell A.J."/>
            <person name="Barry K."/>
            <person name="Miller A.N."/>
            <person name="Grigoriev I.V."/>
            <person name="Debuchy R."/>
            <person name="Gladieux P."/>
            <person name="Hiltunen Thoren M."/>
            <person name="Johannesson H."/>
        </authorList>
    </citation>
    <scope>NUCLEOTIDE SEQUENCE</scope>
    <source>
        <strain evidence="6">PSN309</strain>
    </source>
</reference>
<evidence type="ECO:0000313" key="7">
    <source>
        <dbReference type="Proteomes" id="UP001302126"/>
    </source>
</evidence>
<keyword evidence="4" id="KW-0812">Transmembrane</keyword>
<keyword evidence="7" id="KW-1185">Reference proteome</keyword>
<dbReference type="Proteomes" id="UP001302126">
    <property type="component" value="Unassembled WGS sequence"/>
</dbReference>
<dbReference type="SUPFAM" id="SSF50965">
    <property type="entry name" value="Galactose oxidase, central domain"/>
    <property type="match status" value="1"/>
</dbReference>
<protein>
    <recommendedName>
        <fullName evidence="8">Kelch repeat-containing protein</fullName>
    </recommendedName>
</protein>
<feature type="chain" id="PRO_5042851213" description="Kelch repeat-containing protein" evidence="5">
    <location>
        <begin position="22"/>
        <end position="878"/>
    </location>
</feature>
<keyword evidence="4" id="KW-0472">Membrane</keyword>
<feature type="transmembrane region" description="Helical" evidence="4">
    <location>
        <begin position="529"/>
        <end position="549"/>
    </location>
</feature>
<evidence type="ECO:0000256" key="5">
    <source>
        <dbReference type="SAM" id="SignalP"/>
    </source>
</evidence>
<reference evidence="6" key="2">
    <citation type="submission" date="2023-05" db="EMBL/GenBank/DDBJ databases">
        <authorList>
            <consortium name="Lawrence Berkeley National Laboratory"/>
            <person name="Steindorff A."/>
            <person name="Hensen N."/>
            <person name="Bonometti L."/>
            <person name="Westerberg I."/>
            <person name="Brannstrom I.O."/>
            <person name="Guillou S."/>
            <person name="Cros-Aarteil S."/>
            <person name="Calhoun S."/>
            <person name="Haridas S."/>
            <person name="Kuo A."/>
            <person name="Mondo S."/>
            <person name="Pangilinan J."/>
            <person name="Riley R."/>
            <person name="Labutti K."/>
            <person name="Andreopoulos B."/>
            <person name="Lipzen A."/>
            <person name="Chen C."/>
            <person name="Yanf M."/>
            <person name="Daum C."/>
            <person name="Ng V."/>
            <person name="Clum A."/>
            <person name="Ohm R."/>
            <person name="Martin F."/>
            <person name="Silar P."/>
            <person name="Natvig D."/>
            <person name="Lalanne C."/>
            <person name="Gautier V."/>
            <person name="Ament-Velasquez S.L."/>
            <person name="Kruys A."/>
            <person name="Hutchinson M.I."/>
            <person name="Powell A.J."/>
            <person name="Barry K."/>
            <person name="Miller A.N."/>
            <person name="Grigoriev I.V."/>
            <person name="Debuchy R."/>
            <person name="Gladieux P."/>
            <person name="Thoren M.H."/>
            <person name="Johannesson H."/>
        </authorList>
    </citation>
    <scope>NUCLEOTIDE SEQUENCE</scope>
    <source>
        <strain evidence="6">PSN309</strain>
    </source>
</reference>
<keyword evidence="1" id="KW-0880">Kelch repeat</keyword>
<evidence type="ECO:0000256" key="4">
    <source>
        <dbReference type="SAM" id="Phobius"/>
    </source>
</evidence>
<accession>A0AAN6WVT0</accession>
<comment type="caution">
    <text evidence="6">The sequence shown here is derived from an EMBL/GenBank/DDBJ whole genome shotgun (WGS) entry which is preliminary data.</text>
</comment>
<evidence type="ECO:0000256" key="2">
    <source>
        <dbReference type="ARBA" id="ARBA00022737"/>
    </source>
</evidence>
<keyword evidence="5" id="KW-0732">Signal</keyword>
<sequence length="878" mass="93635">MLGSSISTLALAATYVSGTHGQTFWPSNQVSTTICQWGQLRAAVIRDTVYLDGGDLWWKPVLNNGEVGAVESDNNPLGITWKLNFSQPFDTKGNITEKFQRLYGNAGGPGTNIAPNYYDGALLYNNDGFFYYGGLLQRTNSLDDPPGDRVRGFRAYSSRPGVDIQPQFIDDVLDKGLTRQIAYGGAASAPSENMAWYFSGLRAANSGPVYVPNGVARNLSNAALVVVNSMVTLDMTTQQQEKWDFKNFTDVPGRANAEVVWVPVGARGILVVLGGVVDPDFATPTGKSQDSENNKNKSSTFMSTIDIYDVAGDKWYRQNTTGGPGALTRGCAVVATAQDGSSFNIYYYGGYDGVRQTDPGAFSDDVWVLSLPSFTWVKLYSGTGQARAGHKCVMPYPDQMMVIGGYPAVQGVNSLQCLQETVRLFNLTTGKWVERYDPAVWSKYAVPDAVVDKIGGSPTGGATKTTPSPSFAPSLSAVFATKYPMTKIQTFYPYASAAAVNNTNPTVDPNQDDNNGGGGGGLPSYLPPVLGVVLGLVFITVIVVFFLLWRRRKYLKNRGASEAGTEDTNGNRIRNWLRTQPHPAPVQAVKAPTVASATEYFPGSNTDVESYVPQMTIVEMMNTEVYKPPQPPTPPAALPIEMADTSPRVELHDTGLSHTDIINRHSNLGESPAIGRGAVNNGSYYSGTTNQIDHASTISHPASAFGATVAPPPPPPKDSPVTSYRPDSDALGNPITVGSTPTSATGTGTHSTLRNNVLSGISNLSERDRSHLRQISDTTVSSITSGHAHLPTADGRILSPTVVESPGLVTPPSSGALGHEGVDYISARPLLGRLQQPAQSTPGAAAGAASSPLRRSVFTESREDMRDPNAGSGTAPRQ</sequence>
<dbReference type="CDD" id="cd12087">
    <property type="entry name" value="TM_EGFR-like"/>
    <property type="match status" value="1"/>
</dbReference>
<gene>
    <name evidence="6" type="ORF">QBC35DRAFT_493811</name>
</gene>
<keyword evidence="4" id="KW-1133">Transmembrane helix</keyword>
<feature type="region of interest" description="Disordered" evidence="3">
    <location>
        <begin position="834"/>
        <end position="878"/>
    </location>
</feature>
<keyword evidence="2" id="KW-0677">Repeat</keyword>